<dbReference type="SUPFAM" id="SSF52058">
    <property type="entry name" value="L domain-like"/>
    <property type="match status" value="1"/>
</dbReference>
<proteinExistence type="predicted"/>
<dbReference type="EMBL" id="JAMFTS010000001">
    <property type="protein sequence ID" value="KAJ4808001.1"/>
    <property type="molecule type" value="Genomic_DNA"/>
</dbReference>
<dbReference type="Proteomes" id="UP001140206">
    <property type="component" value="Chromosome 1"/>
</dbReference>
<protein>
    <submittedName>
        <fullName evidence="4">Disease resistance protein (CC-NBS-LRR class) family</fullName>
    </submittedName>
</protein>
<organism evidence="4 5">
    <name type="scientific">Rhynchospora pubera</name>
    <dbReference type="NCBI Taxonomy" id="906938"/>
    <lineage>
        <taxon>Eukaryota</taxon>
        <taxon>Viridiplantae</taxon>
        <taxon>Streptophyta</taxon>
        <taxon>Embryophyta</taxon>
        <taxon>Tracheophyta</taxon>
        <taxon>Spermatophyta</taxon>
        <taxon>Magnoliopsida</taxon>
        <taxon>Liliopsida</taxon>
        <taxon>Poales</taxon>
        <taxon>Cyperaceae</taxon>
        <taxon>Cyperoideae</taxon>
        <taxon>Rhynchosporeae</taxon>
        <taxon>Rhynchospora</taxon>
    </lineage>
</organism>
<evidence type="ECO:0000313" key="5">
    <source>
        <dbReference type="Proteomes" id="UP001140206"/>
    </source>
</evidence>
<gene>
    <name evidence="4" type="ORF">LUZ62_020567</name>
</gene>
<dbReference type="Pfam" id="PF23559">
    <property type="entry name" value="WHD_DRP"/>
    <property type="match status" value="1"/>
</dbReference>
<name>A0AAV8GXP7_9POAL</name>
<dbReference type="AlphaFoldDB" id="A0AAV8GXP7"/>
<evidence type="ECO:0000259" key="2">
    <source>
        <dbReference type="Pfam" id="PF23559"/>
    </source>
</evidence>
<dbReference type="InterPro" id="IPR032675">
    <property type="entry name" value="LRR_dom_sf"/>
</dbReference>
<feature type="domain" description="Disease resistance protein winged helix" evidence="2">
    <location>
        <begin position="1"/>
        <end position="42"/>
    </location>
</feature>
<sequence length="432" mass="50186">MEDIAHDYLEELVQRCMVQVSKRSWSGRVKYCCVHDILHELAIHKAKENNFLLVCSEFNANSTNETSSRIRRITFHDCVGTELQEGSTSSNLRSLLFFAKDNYNKYEKVFLKTKLRMVRVLHSENDLVISDPKYLKHLTTLRYFRSYRYGWYKQPTSFWKNKMHLEYFKIEADGSPKYFVKGPLPSANLENLVTLNGVVARDKWKVKLPYFPNIRKLGVLITPEIDWEAITHSMSKLRHLHSLSVFTEWSAVLTHPCLTPAFKNFEQLHSLFLDCNWHGNVVGDSSLFPPSLVKLSLERSWLRQDPMPELAKLPNLRILHLLTDSYNGYWLTFSAGGFRCLQQLKLSGLIWLVGLEVKEGAMPMLNLLKIQRCSLKDIPNLQYLKNLRELKLSYMRHEFCSKLKGADQHKVADIPSVKVKNSYSISEGDYCV</sequence>
<feature type="domain" description="Disease resistance R13L4/SHOC-2-like LRR" evidence="3">
    <location>
        <begin position="186"/>
        <end position="390"/>
    </location>
</feature>
<evidence type="ECO:0000259" key="3">
    <source>
        <dbReference type="Pfam" id="PF23598"/>
    </source>
</evidence>
<reference evidence="4" key="1">
    <citation type="submission" date="2022-08" db="EMBL/GenBank/DDBJ databases">
        <authorList>
            <person name="Marques A."/>
        </authorList>
    </citation>
    <scope>NUCLEOTIDE SEQUENCE</scope>
    <source>
        <strain evidence="4">RhyPub2mFocal</strain>
        <tissue evidence="4">Leaves</tissue>
    </source>
</reference>
<comment type="caution">
    <text evidence="4">The sequence shown here is derived from an EMBL/GenBank/DDBJ whole genome shotgun (WGS) entry which is preliminary data.</text>
</comment>
<dbReference type="PANTHER" id="PTHR15140:SF37">
    <property type="entry name" value="UBIQUITIN-LIKE DOMAIN-CONTAINING PROTEIN"/>
    <property type="match status" value="1"/>
</dbReference>
<evidence type="ECO:0000313" key="4">
    <source>
        <dbReference type="EMBL" id="KAJ4808001.1"/>
    </source>
</evidence>
<dbReference type="InterPro" id="IPR058922">
    <property type="entry name" value="WHD_DRP"/>
</dbReference>
<keyword evidence="5" id="KW-1185">Reference proteome</keyword>
<evidence type="ECO:0000256" key="1">
    <source>
        <dbReference type="ARBA" id="ARBA00022737"/>
    </source>
</evidence>
<dbReference type="Gene3D" id="3.80.10.10">
    <property type="entry name" value="Ribonuclease Inhibitor"/>
    <property type="match status" value="1"/>
</dbReference>
<dbReference type="InterPro" id="IPR055414">
    <property type="entry name" value="LRR_R13L4/SHOC2-like"/>
</dbReference>
<keyword evidence="1" id="KW-0677">Repeat</keyword>
<dbReference type="PANTHER" id="PTHR15140">
    <property type="entry name" value="TUBULIN-SPECIFIC CHAPERONE E"/>
    <property type="match status" value="1"/>
</dbReference>
<accession>A0AAV8GXP7</accession>
<dbReference type="Pfam" id="PF23598">
    <property type="entry name" value="LRR_14"/>
    <property type="match status" value="1"/>
</dbReference>